<sequence>MSRPLQRKDGVTPGGHQDRFAGFDVLGQTRHWDPVTAGVVLSRLSLPGPLRFFDLTEEAIARPLLDELLDQHQEPRVPVLEMIDSRLAGGEGDGWRYAELPEDGEAWKRSLRSVDDDARAGYGAGFAECSHEDRRKLIQAVQDLGDGDWHGLRADRIWSLWTRYACTAFYSHPWAWNEIGFSGPAYPRGYKDARVGGREPFEVADAGPRGTADDRHRDDDHDRDGKTR</sequence>
<accession>A0A516Q275</accession>
<feature type="compositionally biased region" description="Basic and acidic residues" evidence="1">
    <location>
        <begin position="211"/>
        <end position="228"/>
    </location>
</feature>
<proteinExistence type="predicted"/>
<organism evidence="2 3">
    <name type="scientific">Microlunatus elymi</name>
    <dbReference type="NCBI Taxonomy" id="2596828"/>
    <lineage>
        <taxon>Bacteria</taxon>
        <taxon>Bacillati</taxon>
        <taxon>Actinomycetota</taxon>
        <taxon>Actinomycetes</taxon>
        <taxon>Propionibacteriales</taxon>
        <taxon>Propionibacteriaceae</taxon>
        <taxon>Microlunatus</taxon>
    </lineage>
</organism>
<dbReference type="AlphaFoldDB" id="A0A516Q275"/>
<dbReference type="KEGG" id="mik:FOE78_17520"/>
<protein>
    <submittedName>
        <fullName evidence="2">Gluconate 2-dehydrogenase subunit 3 family protein</fullName>
    </submittedName>
</protein>
<dbReference type="Proteomes" id="UP000319263">
    <property type="component" value="Chromosome"/>
</dbReference>
<dbReference type="RefSeq" id="WP_143987431.1">
    <property type="nucleotide sequence ID" value="NZ_CP041692.1"/>
</dbReference>
<dbReference type="OrthoDB" id="63962at2"/>
<evidence type="ECO:0000313" key="3">
    <source>
        <dbReference type="Proteomes" id="UP000319263"/>
    </source>
</evidence>
<reference evidence="2 3" key="1">
    <citation type="submission" date="2019-07" db="EMBL/GenBank/DDBJ databases">
        <title>Microlunatus dokdonensis sp. nov. isolated from the rhizospheric soil of the wild plant Elymus tsukushiensis.</title>
        <authorList>
            <person name="Ghim S.-Y."/>
            <person name="Hwang Y.-J."/>
            <person name="Son J.-S."/>
            <person name="Shin J.-H."/>
        </authorList>
    </citation>
    <scope>NUCLEOTIDE SEQUENCE [LARGE SCALE GENOMIC DNA]</scope>
    <source>
        <strain evidence="2 3">KUDC0627</strain>
    </source>
</reference>
<gene>
    <name evidence="2" type="ORF">FOE78_17520</name>
</gene>
<dbReference type="InterPro" id="IPR027056">
    <property type="entry name" value="Gluconate_2DH_su3"/>
</dbReference>
<evidence type="ECO:0000313" key="2">
    <source>
        <dbReference type="EMBL" id="QDP97472.1"/>
    </source>
</evidence>
<dbReference type="EMBL" id="CP041692">
    <property type="protein sequence ID" value="QDP97472.1"/>
    <property type="molecule type" value="Genomic_DNA"/>
</dbReference>
<feature type="region of interest" description="Disordered" evidence="1">
    <location>
        <begin position="197"/>
        <end position="228"/>
    </location>
</feature>
<name>A0A516Q275_9ACTN</name>
<keyword evidence="3" id="KW-1185">Reference proteome</keyword>
<evidence type="ECO:0000256" key="1">
    <source>
        <dbReference type="SAM" id="MobiDB-lite"/>
    </source>
</evidence>
<dbReference type="Pfam" id="PF13618">
    <property type="entry name" value="Gluconate_2-dh3"/>
    <property type="match status" value="1"/>
</dbReference>